<dbReference type="Proteomes" id="UP001589647">
    <property type="component" value="Unassembled WGS sequence"/>
</dbReference>
<keyword evidence="2" id="KW-0408">Iron</keyword>
<reference evidence="3 4" key="1">
    <citation type="submission" date="2024-09" db="EMBL/GenBank/DDBJ databases">
        <authorList>
            <person name="Sun Q."/>
            <person name="Mori K."/>
        </authorList>
    </citation>
    <scope>NUCLEOTIDE SEQUENCE [LARGE SCALE GENOMIC DNA]</scope>
    <source>
        <strain evidence="3 4">CCM 3426</strain>
    </source>
</reference>
<dbReference type="InterPro" id="IPR001128">
    <property type="entry name" value="Cyt_P450"/>
</dbReference>
<comment type="caution">
    <text evidence="3">The sequence shown here is derived from an EMBL/GenBank/DDBJ whole genome shotgun (WGS) entry which is preliminary data.</text>
</comment>
<dbReference type="PRINTS" id="PR00359">
    <property type="entry name" value="BP450"/>
</dbReference>
<dbReference type="InterPro" id="IPR036396">
    <property type="entry name" value="Cyt_P450_sf"/>
</dbReference>
<comment type="similarity">
    <text evidence="1 2">Belongs to the cytochrome P450 family.</text>
</comment>
<evidence type="ECO:0000256" key="2">
    <source>
        <dbReference type="RuleBase" id="RU000461"/>
    </source>
</evidence>
<keyword evidence="4" id="KW-1185">Reference proteome</keyword>
<keyword evidence="2" id="KW-0349">Heme</keyword>
<dbReference type="InterPro" id="IPR017972">
    <property type="entry name" value="Cyt_P450_CS"/>
</dbReference>
<dbReference type="Gene3D" id="1.10.630.10">
    <property type="entry name" value="Cytochrome P450"/>
    <property type="match status" value="1"/>
</dbReference>
<organism evidence="3 4">
    <name type="scientific">Nonomuraea spiralis</name>
    <dbReference type="NCBI Taxonomy" id="46182"/>
    <lineage>
        <taxon>Bacteria</taxon>
        <taxon>Bacillati</taxon>
        <taxon>Actinomycetota</taxon>
        <taxon>Actinomycetes</taxon>
        <taxon>Streptosporangiales</taxon>
        <taxon>Streptosporangiaceae</taxon>
        <taxon>Nonomuraea</taxon>
    </lineage>
</organism>
<dbReference type="SUPFAM" id="SSF48264">
    <property type="entry name" value="Cytochrome P450"/>
    <property type="match status" value="1"/>
</dbReference>
<dbReference type="PROSITE" id="PS00086">
    <property type="entry name" value="CYTOCHROME_P450"/>
    <property type="match status" value="1"/>
</dbReference>
<evidence type="ECO:0000256" key="1">
    <source>
        <dbReference type="ARBA" id="ARBA00010617"/>
    </source>
</evidence>
<gene>
    <name evidence="3" type="ORF">ACFFV7_27440</name>
</gene>
<keyword evidence="2" id="KW-0560">Oxidoreductase</keyword>
<accession>A0ABV5IKA6</accession>
<dbReference type="CDD" id="cd11029">
    <property type="entry name" value="CYP107-like"/>
    <property type="match status" value="1"/>
</dbReference>
<evidence type="ECO:0000313" key="4">
    <source>
        <dbReference type="Proteomes" id="UP001589647"/>
    </source>
</evidence>
<name>A0ABV5IKA6_9ACTN</name>
<dbReference type="PANTHER" id="PTHR46696">
    <property type="entry name" value="P450, PUTATIVE (EUROFUNG)-RELATED"/>
    <property type="match status" value="1"/>
</dbReference>
<proteinExistence type="inferred from homology"/>
<sequence length="404" mass="43732">METPALPFPVPGERTSETIRRLRDAHGPVLRVLLPGEVTGWLVTSYEATEEVLANDETLFSKDARNFAGLHDGTVPADWPLRQVVEGDHLLTKDGADHRRLRGLINRAFTPARVAGLAPRVQQMTDDLLDRMAERDGEVDLVRAFSEPLPVAVICELFGVPEDERAQIREWTGVLLSHAAAPDAVNAAAGALLGYLAAFIARRRQEPGDDLTTGLIRAHEDDGDRLSENEMLWILWVVLIAGHETTVHLIAKTVVALCADPAQLDRVRSEDAWEQVVEEALRSRNSVVGMVFRYPLKDVTVAGTTIPAGQPVIIGLTGAGTDPARYGPDADSFDLGKAKEGHLGFGRGPHFCLGAPLARLEARIALSSLFARFPGLRLAVGPDEIAYTSSLITEGPLAVPVLLS</sequence>
<evidence type="ECO:0000313" key="3">
    <source>
        <dbReference type="EMBL" id="MFB9204956.1"/>
    </source>
</evidence>
<dbReference type="EMBL" id="JBHMEI010000022">
    <property type="protein sequence ID" value="MFB9204956.1"/>
    <property type="molecule type" value="Genomic_DNA"/>
</dbReference>
<keyword evidence="2" id="KW-0503">Monooxygenase</keyword>
<keyword evidence="2" id="KW-0479">Metal-binding</keyword>
<dbReference type="InterPro" id="IPR002397">
    <property type="entry name" value="Cyt_P450_B"/>
</dbReference>
<dbReference type="RefSeq" id="WP_189653539.1">
    <property type="nucleotide sequence ID" value="NZ_BMRC01000043.1"/>
</dbReference>
<protein>
    <submittedName>
        <fullName evidence="3">Cytochrome P450</fullName>
    </submittedName>
</protein>
<dbReference type="PANTHER" id="PTHR46696:SF1">
    <property type="entry name" value="CYTOCHROME P450 YJIB-RELATED"/>
    <property type="match status" value="1"/>
</dbReference>
<dbReference type="Pfam" id="PF00067">
    <property type="entry name" value="p450"/>
    <property type="match status" value="2"/>
</dbReference>